<dbReference type="Proteomes" id="UP000326837">
    <property type="component" value="Chromosome"/>
</dbReference>
<gene>
    <name evidence="2" type="ORF">PLANPX_4759</name>
</gene>
<keyword evidence="1" id="KW-1133">Transmembrane helix</keyword>
<keyword evidence="1" id="KW-0812">Transmembrane</keyword>
<evidence type="ECO:0000313" key="2">
    <source>
        <dbReference type="EMBL" id="BBO35147.1"/>
    </source>
</evidence>
<evidence type="ECO:0000256" key="1">
    <source>
        <dbReference type="SAM" id="Phobius"/>
    </source>
</evidence>
<organism evidence="2 3">
    <name type="scientific">Lacipirellula parvula</name>
    <dbReference type="NCBI Taxonomy" id="2650471"/>
    <lineage>
        <taxon>Bacteria</taxon>
        <taxon>Pseudomonadati</taxon>
        <taxon>Planctomycetota</taxon>
        <taxon>Planctomycetia</taxon>
        <taxon>Pirellulales</taxon>
        <taxon>Lacipirellulaceae</taxon>
        <taxon>Lacipirellula</taxon>
    </lineage>
</organism>
<accession>A0A5K7XGN0</accession>
<evidence type="ECO:0000313" key="3">
    <source>
        <dbReference type="Proteomes" id="UP000326837"/>
    </source>
</evidence>
<feature type="transmembrane region" description="Helical" evidence="1">
    <location>
        <begin position="33"/>
        <end position="53"/>
    </location>
</feature>
<sequence length="60" mass="6328">MQYPQFSIRTLLAVVAIVATVIAAPAIMARFTWPVSIITIALLMGIAALLAVVSSRESGL</sequence>
<keyword evidence="3" id="KW-1185">Reference proteome</keyword>
<proteinExistence type="predicted"/>
<name>A0A5K7XGN0_9BACT</name>
<dbReference type="KEGG" id="lpav:PLANPX_4759"/>
<reference evidence="3" key="1">
    <citation type="submission" date="2019-10" db="EMBL/GenBank/DDBJ databases">
        <title>Lacipirellula parvula gen. nov., sp. nov., representing a lineage of planctomycetes widespread in freshwater anoxic habitats, and description of the family Lacipirellulaceae.</title>
        <authorList>
            <person name="Dedysh S.N."/>
            <person name="Kulichevskaya I.S."/>
            <person name="Beletsky A.V."/>
            <person name="Rakitin A.L."/>
            <person name="Mardanov A.V."/>
            <person name="Ivanova A.A."/>
            <person name="Saltykova V.X."/>
            <person name="Rijpstra W.I.C."/>
            <person name="Sinninghe Damste J.S."/>
            <person name="Ravin N.V."/>
        </authorList>
    </citation>
    <scope>NUCLEOTIDE SEQUENCE [LARGE SCALE GENOMIC DNA]</scope>
    <source>
        <strain evidence="3">PX69</strain>
    </source>
</reference>
<protein>
    <submittedName>
        <fullName evidence="2">Uncharacterized protein</fullName>
    </submittedName>
</protein>
<dbReference type="EMBL" id="AP021861">
    <property type="protein sequence ID" value="BBO35147.1"/>
    <property type="molecule type" value="Genomic_DNA"/>
</dbReference>
<keyword evidence="1" id="KW-0472">Membrane</keyword>
<dbReference type="AlphaFoldDB" id="A0A5K7XGN0"/>